<feature type="transmembrane region" description="Helical" evidence="11">
    <location>
        <begin position="6"/>
        <end position="29"/>
    </location>
</feature>
<accession>A0A5N5SVP3</accession>
<evidence type="ECO:0000256" key="1">
    <source>
        <dbReference type="ARBA" id="ARBA00004651"/>
    </source>
</evidence>
<keyword evidence="4" id="KW-1003">Cell membrane</keyword>
<keyword evidence="9 11" id="KW-0472">Membrane</keyword>
<dbReference type="AlphaFoldDB" id="A0A5N5SVP3"/>
<organism evidence="12 13">
    <name type="scientific">Armadillidium nasatum</name>
    <dbReference type="NCBI Taxonomy" id="96803"/>
    <lineage>
        <taxon>Eukaryota</taxon>
        <taxon>Metazoa</taxon>
        <taxon>Ecdysozoa</taxon>
        <taxon>Arthropoda</taxon>
        <taxon>Crustacea</taxon>
        <taxon>Multicrustacea</taxon>
        <taxon>Malacostraca</taxon>
        <taxon>Eumalacostraca</taxon>
        <taxon>Peracarida</taxon>
        <taxon>Isopoda</taxon>
        <taxon>Oniscidea</taxon>
        <taxon>Crinocheta</taxon>
        <taxon>Armadillidiidae</taxon>
        <taxon>Armadillidium</taxon>
    </lineage>
</organism>
<evidence type="ECO:0000313" key="12">
    <source>
        <dbReference type="EMBL" id="KAB7497749.1"/>
    </source>
</evidence>
<dbReference type="GO" id="GO:0006814">
    <property type="term" value="P:sodium ion transport"/>
    <property type="evidence" value="ECO:0007669"/>
    <property type="project" value="UniProtKB-KW"/>
</dbReference>
<comment type="similarity">
    <text evidence="2">Belongs to the sodium:solute symporter (SSF) (TC 2.A.21) family.</text>
</comment>
<evidence type="ECO:0000256" key="2">
    <source>
        <dbReference type="ARBA" id="ARBA00006434"/>
    </source>
</evidence>
<dbReference type="GO" id="GO:0015293">
    <property type="term" value="F:symporter activity"/>
    <property type="evidence" value="ECO:0007669"/>
    <property type="project" value="TreeGrafter"/>
</dbReference>
<evidence type="ECO:0000256" key="3">
    <source>
        <dbReference type="ARBA" id="ARBA00022448"/>
    </source>
</evidence>
<dbReference type="EMBL" id="SEYY01019949">
    <property type="protein sequence ID" value="KAB7497749.1"/>
    <property type="molecule type" value="Genomic_DNA"/>
</dbReference>
<gene>
    <name evidence="12" type="ORF">Anas_12076</name>
</gene>
<keyword evidence="6 11" id="KW-1133">Transmembrane helix</keyword>
<dbReference type="GO" id="GO:0005886">
    <property type="term" value="C:plasma membrane"/>
    <property type="evidence" value="ECO:0007669"/>
    <property type="project" value="UniProtKB-SubCell"/>
</dbReference>
<dbReference type="OrthoDB" id="6606086at2759"/>
<evidence type="ECO:0000256" key="5">
    <source>
        <dbReference type="ARBA" id="ARBA00022692"/>
    </source>
</evidence>
<evidence type="ECO:0000256" key="8">
    <source>
        <dbReference type="ARBA" id="ARBA00023065"/>
    </source>
</evidence>
<dbReference type="PANTHER" id="PTHR42985">
    <property type="entry name" value="SODIUM-COUPLED MONOCARBOXYLATE TRANSPORTER"/>
    <property type="match status" value="1"/>
</dbReference>
<dbReference type="PANTHER" id="PTHR42985:SF40">
    <property type="entry name" value="LD47995P-RELATED"/>
    <property type="match status" value="1"/>
</dbReference>
<sequence length="181" mass="20014">MDLCRVLVYTLIGYFILNILLFSGGIVLYASYKGCDPVLEGKIESYNQLLSFFIMNKLNIVGLPGIFSATLLASTLSTFSSSLNGIVSITWKVITINTDFFPTENPSKCTVINKILIIVYGTIFIGMAFLSSKVKSIIQFVLTFEGITLGPILGVYLLGFFVSYSNGKVNLNVDIYRFCFT</sequence>
<evidence type="ECO:0000256" key="4">
    <source>
        <dbReference type="ARBA" id="ARBA00022475"/>
    </source>
</evidence>
<dbReference type="InterPro" id="IPR051163">
    <property type="entry name" value="Sodium:Solute_Symporter_SSF"/>
</dbReference>
<keyword evidence="13" id="KW-1185">Reference proteome</keyword>
<dbReference type="InterPro" id="IPR038377">
    <property type="entry name" value="Na/Glc_symporter_sf"/>
</dbReference>
<keyword evidence="8" id="KW-0406">Ion transport</keyword>
<feature type="transmembrane region" description="Helical" evidence="11">
    <location>
        <begin position="137"/>
        <end position="162"/>
    </location>
</feature>
<comment type="caution">
    <text evidence="12">The sequence shown here is derived from an EMBL/GenBank/DDBJ whole genome shotgun (WGS) entry which is preliminary data.</text>
</comment>
<protein>
    <submittedName>
        <fullName evidence="12">Sodium-coupled monocarboxylate transporter 1</fullName>
    </submittedName>
</protein>
<evidence type="ECO:0000256" key="10">
    <source>
        <dbReference type="ARBA" id="ARBA00023201"/>
    </source>
</evidence>
<keyword evidence="10" id="KW-0739">Sodium transport</keyword>
<dbReference type="Gene3D" id="1.20.1730.10">
    <property type="entry name" value="Sodium/glucose cotransporter"/>
    <property type="match status" value="1"/>
</dbReference>
<proteinExistence type="inferred from homology"/>
<dbReference type="InterPro" id="IPR001734">
    <property type="entry name" value="Na/solute_symporter"/>
</dbReference>
<evidence type="ECO:0000256" key="6">
    <source>
        <dbReference type="ARBA" id="ARBA00022989"/>
    </source>
</evidence>
<name>A0A5N5SVP3_9CRUS</name>
<feature type="transmembrane region" description="Helical" evidence="11">
    <location>
        <begin position="111"/>
        <end position="130"/>
    </location>
</feature>
<dbReference type="PROSITE" id="PS50283">
    <property type="entry name" value="NA_SOLUT_SYMP_3"/>
    <property type="match status" value="1"/>
</dbReference>
<keyword evidence="7" id="KW-0915">Sodium</keyword>
<evidence type="ECO:0000256" key="7">
    <source>
        <dbReference type="ARBA" id="ARBA00023053"/>
    </source>
</evidence>
<comment type="subcellular location">
    <subcellularLocation>
        <location evidence="1">Cell membrane</location>
        <topology evidence="1">Multi-pass membrane protein</topology>
    </subcellularLocation>
</comment>
<evidence type="ECO:0000256" key="11">
    <source>
        <dbReference type="SAM" id="Phobius"/>
    </source>
</evidence>
<reference evidence="12 13" key="1">
    <citation type="journal article" date="2019" name="PLoS Biol.">
        <title>Sex chromosomes control vertical transmission of feminizing Wolbachia symbionts in an isopod.</title>
        <authorList>
            <person name="Becking T."/>
            <person name="Chebbi M.A."/>
            <person name="Giraud I."/>
            <person name="Moumen B."/>
            <person name="Laverre T."/>
            <person name="Caubet Y."/>
            <person name="Peccoud J."/>
            <person name="Gilbert C."/>
            <person name="Cordaux R."/>
        </authorList>
    </citation>
    <scope>NUCLEOTIDE SEQUENCE [LARGE SCALE GENOMIC DNA]</scope>
    <source>
        <strain evidence="12">ANa2</strain>
        <tissue evidence="12">Whole body excluding digestive tract and cuticle</tissue>
    </source>
</reference>
<dbReference type="Proteomes" id="UP000326759">
    <property type="component" value="Unassembled WGS sequence"/>
</dbReference>
<evidence type="ECO:0000256" key="9">
    <source>
        <dbReference type="ARBA" id="ARBA00023136"/>
    </source>
</evidence>
<evidence type="ECO:0000313" key="13">
    <source>
        <dbReference type="Proteomes" id="UP000326759"/>
    </source>
</evidence>
<keyword evidence="3" id="KW-0813">Transport</keyword>
<keyword evidence="5 11" id="KW-0812">Transmembrane</keyword>